<reference evidence="1 2" key="1">
    <citation type="submission" date="2013-05" db="EMBL/GenBank/DDBJ databases">
        <title>Draft genome of the parasitic nematode Anyclostoma ceylanicum.</title>
        <authorList>
            <person name="Mitreva M."/>
        </authorList>
    </citation>
    <scope>NUCLEOTIDE SEQUENCE [LARGE SCALE GENOMIC DNA]</scope>
</reference>
<dbReference type="EMBL" id="KE126069">
    <property type="protein sequence ID" value="EPB66542.1"/>
    <property type="molecule type" value="Genomic_DNA"/>
</dbReference>
<evidence type="ECO:0000313" key="1">
    <source>
        <dbReference type="EMBL" id="EPB66542.1"/>
    </source>
</evidence>
<keyword evidence="2" id="KW-1185">Reference proteome</keyword>
<accession>A0A0D6LFV0</accession>
<gene>
    <name evidence="1" type="ORF">ANCCEY_14368</name>
</gene>
<proteinExistence type="predicted"/>
<name>A0A0D6LFV0_9BILA</name>
<sequence length="90" mass="9959">MRVNDEEKVGAVPAQSLDHEVQRENIHLYVGEETLLIGMVETKIVEEKVDGTIGEIGTEEMIEGMIKEREAGVGVKAERGIQIATVNELR</sequence>
<protein>
    <submittedName>
        <fullName evidence="1">Uncharacterized protein</fullName>
    </submittedName>
</protein>
<organism evidence="1 2">
    <name type="scientific">Ancylostoma ceylanicum</name>
    <dbReference type="NCBI Taxonomy" id="53326"/>
    <lineage>
        <taxon>Eukaryota</taxon>
        <taxon>Metazoa</taxon>
        <taxon>Ecdysozoa</taxon>
        <taxon>Nematoda</taxon>
        <taxon>Chromadorea</taxon>
        <taxon>Rhabditida</taxon>
        <taxon>Rhabditina</taxon>
        <taxon>Rhabditomorpha</taxon>
        <taxon>Strongyloidea</taxon>
        <taxon>Ancylostomatidae</taxon>
        <taxon>Ancylostomatinae</taxon>
        <taxon>Ancylostoma</taxon>
    </lineage>
</organism>
<dbReference type="AlphaFoldDB" id="A0A0D6LFV0"/>
<dbReference type="Proteomes" id="UP000054495">
    <property type="component" value="Unassembled WGS sequence"/>
</dbReference>
<evidence type="ECO:0000313" key="2">
    <source>
        <dbReference type="Proteomes" id="UP000054495"/>
    </source>
</evidence>